<proteinExistence type="inferred from homology"/>
<dbReference type="InterPro" id="IPR007526">
    <property type="entry name" value="SWIRM"/>
</dbReference>
<evidence type="ECO:0000313" key="6">
    <source>
        <dbReference type="Proteomes" id="UP000270296"/>
    </source>
</evidence>
<dbReference type="GO" id="GO:0140682">
    <property type="term" value="F:FAD-dependent H3K4me/H3K4me3 demethylase activity"/>
    <property type="evidence" value="ECO:0007669"/>
    <property type="project" value="UniProtKB-ARBA"/>
</dbReference>
<dbReference type="InterPro" id="IPR009057">
    <property type="entry name" value="Homeodomain-like_sf"/>
</dbReference>
<dbReference type="FunFam" id="1.10.10.10:FF:000064">
    <property type="entry name" value="Lysine-specific histone demethylase 1A"/>
    <property type="match status" value="1"/>
</dbReference>
<dbReference type="InterPro" id="IPR036388">
    <property type="entry name" value="WH-like_DNA-bd_sf"/>
</dbReference>
<dbReference type="SUPFAM" id="SSF46689">
    <property type="entry name" value="Homeodomain-like"/>
    <property type="match status" value="1"/>
</dbReference>
<dbReference type="AlphaFoldDB" id="A0A183IS58"/>
<keyword evidence="3" id="KW-0560">Oxidoreductase</keyword>
<evidence type="ECO:0000313" key="5">
    <source>
        <dbReference type="EMBL" id="VDP10071.1"/>
    </source>
</evidence>
<evidence type="ECO:0000256" key="1">
    <source>
        <dbReference type="ARBA" id="ARBA00004123"/>
    </source>
</evidence>
<dbReference type="SUPFAM" id="SSF51905">
    <property type="entry name" value="FAD/NAD(P)-binding domain"/>
    <property type="match status" value="1"/>
</dbReference>
<dbReference type="GO" id="GO:0005634">
    <property type="term" value="C:nucleus"/>
    <property type="evidence" value="ECO:0007669"/>
    <property type="project" value="UniProtKB-SubCell"/>
</dbReference>
<dbReference type="WBParaSite" id="SBAD_0000670401-mRNA-1">
    <property type="protein sequence ID" value="SBAD_0000670401-mRNA-1"/>
    <property type="gene ID" value="SBAD_0000670401"/>
</dbReference>
<reference evidence="7" key="1">
    <citation type="submission" date="2016-06" db="UniProtKB">
        <authorList>
            <consortium name="WormBaseParasite"/>
        </authorList>
    </citation>
    <scope>IDENTIFICATION</scope>
</reference>
<dbReference type="EMBL" id="UZAM01009773">
    <property type="protein sequence ID" value="VDP10071.1"/>
    <property type="molecule type" value="Genomic_DNA"/>
</dbReference>
<feature type="domain" description="SWIRM" evidence="4">
    <location>
        <begin position="50"/>
        <end position="148"/>
    </location>
</feature>
<comment type="similarity">
    <text evidence="2">Belongs to the flavin monoamine oxidase family.</text>
</comment>
<dbReference type="Pfam" id="PF01593">
    <property type="entry name" value="Amino_oxidase"/>
    <property type="match status" value="1"/>
</dbReference>
<dbReference type="InterPro" id="IPR050281">
    <property type="entry name" value="Flavin_monoamine_oxidase"/>
</dbReference>
<evidence type="ECO:0000256" key="2">
    <source>
        <dbReference type="ARBA" id="ARBA00005995"/>
    </source>
</evidence>
<evidence type="ECO:0000259" key="4">
    <source>
        <dbReference type="PROSITE" id="PS50934"/>
    </source>
</evidence>
<sequence length="304" mass="33785">MEKCNQPRKRLCTIAAKSNTTTNQQSAISSSSEMGTDAEDQDAVLTIAELEAAAVRSRLPHASLSKVEQDVFKEIGAVVSPLQSRYLFLRNSVLALWLRKPDEKLIFNTCITSIQDGTKDANLIRRIHRFLERYGYINFGIYTSMTFAPKMNRRIIVIGAGIAGLIAARQMDTFGFDVTVLEARNRPGGRISTYMNDGMIADLGAMVVTGAVGNPLMVIAKQIHLDLKPISALCPLYDYRGHLVRKDVDESAERLFNKLLDACAYLGHSQNLESVAGRKLSLGEIFDFVLLIVCFKRHEQENNA</sequence>
<dbReference type="PANTHER" id="PTHR10742">
    <property type="entry name" value="FLAVIN MONOAMINE OXIDASE"/>
    <property type="match status" value="1"/>
</dbReference>
<dbReference type="GO" id="GO:0003682">
    <property type="term" value="F:chromatin binding"/>
    <property type="evidence" value="ECO:0007669"/>
    <property type="project" value="TreeGrafter"/>
</dbReference>
<evidence type="ECO:0000256" key="3">
    <source>
        <dbReference type="ARBA" id="ARBA00023002"/>
    </source>
</evidence>
<name>A0A183IS58_9BILA</name>
<dbReference type="Proteomes" id="UP000270296">
    <property type="component" value="Unassembled WGS sequence"/>
</dbReference>
<dbReference type="Gene3D" id="3.50.50.60">
    <property type="entry name" value="FAD/NAD(P)-binding domain"/>
    <property type="match status" value="1"/>
</dbReference>
<dbReference type="GO" id="GO:0050660">
    <property type="term" value="F:flavin adenine dinucleotide binding"/>
    <property type="evidence" value="ECO:0007669"/>
    <property type="project" value="TreeGrafter"/>
</dbReference>
<dbReference type="PANTHER" id="PTHR10742:SF386">
    <property type="entry name" value="LYSINE-SPECIFIC HISTONE DEMETHYLASE 1A"/>
    <property type="match status" value="1"/>
</dbReference>
<evidence type="ECO:0000313" key="7">
    <source>
        <dbReference type="WBParaSite" id="SBAD_0000670401-mRNA-1"/>
    </source>
</evidence>
<dbReference type="OrthoDB" id="9982100at2759"/>
<comment type="subcellular location">
    <subcellularLocation>
        <location evidence="1">Nucleus</location>
    </subcellularLocation>
</comment>
<accession>A0A183IS58</accession>
<reference evidence="5 6" key="2">
    <citation type="submission" date="2018-11" db="EMBL/GenBank/DDBJ databases">
        <authorList>
            <consortium name="Pathogen Informatics"/>
        </authorList>
    </citation>
    <scope>NUCLEOTIDE SEQUENCE [LARGE SCALE GENOMIC DNA]</scope>
</reference>
<gene>
    <name evidence="5" type="ORF">SBAD_LOCUS6455</name>
</gene>
<dbReference type="InterPro" id="IPR002937">
    <property type="entry name" value="Amino_oxidase"/>
</dbReference>
<dbReference type="Pfam" id="PF04433">
    <property type="entry name" value="SWIRM"/>
    <property type="match status" value="1"/>
</dbReference>
<protein>
    <submittedName>
        <fullName evidence="7">SWIRM domain-containing protein</fullName>
    </submittedName>
</protein>
<organism evidence="7">
    <name type="scientific">Soboliphyme baturini</name>
    <dbReference type="NCBI Taxonomy" id="241478"/>
    <lineage>
        <taxon>Eukaryota</taxon>
        <taxon>Metazoa</taxon>
        <taxon>Ecdysozoa</taxon>
        <taxon>Nematoda</taxon>
        <taxon>Enoplea</taxon>
        <taxon>Dorylaimia</taxon>
        <taxon>Dioctophymatida</taxon>
        <taxon>Dioctophymatoidea</taxon>
        <taxon>Soboliphymatidae</taxon>
        <taxon>Soboliphyme</taxon>
    </lineage>
</organism>
<dbReference type="PROSITE" id="PS50934">
    <property type="entry name" value="SWIRM"/>
    <property type="match status" value="1"/>
</dbReference>
<dbReference type="Gene3D" id="1.10.10.10">
    <property type="entry name" value="Winged helix-like DNA-binding domain superfamily/Winged helix DNA-binding domain"/>
    <property type="match status" value="1"/>
</dbReference>
<dbReference type="InterPro" id="IPR036188">
    <property type="entry name" value="FAD/NAD-bd_sf"/>
</dbReference>
<keyword evidence="6" id="KW-1185">Reference proteome</keyword>